<organism evidence="5 6">
    <name type="scientific">Digitaria exilis</name>
    <dbReference type="NCBI Taxonomy" id="1010633"/>
    <lineage>
        <taxon>Eukaryota</taxon>
        <taxon>Viridiplantae</taxon>
        <taxon>Streptophyta</taxon>
        <taxon>Embryophyta</taxon>
        <taxon>Tracheophyta</taxon>
        <taxon>Spermatophyta</taxon>
        <taxon>Magnoliopsida</taxon>
        <taxon>Liliopsida</taxon>
        <taxon>Poales</taxon>
        <taxon>Poaceae</taxon>
        <taxon>PACMAD clade</taxon>
        <taxon>Panicoideae</taxon>
        <taxon>Panicodae</taxon>
        <taxon>Paniceae</taxon>
        <taxon>Anthephorinae</taxon>
        <taxon>Digitaria</taxon>
    </lineage>
</organism>
<dbReference type="OrthoDB" id="642550at2759"/>
<comment type="function">
    <text evidence="3">Component of the exocyst complex.</text>
</comment>
<keyword evidence="3" id="KW-0268">Exocytosis</keyword>
<sequence>MQRLLEQLDVAWVAHACRDIRSSGQLQHLTATWLRALAEILHTYSYFRQQQHTDTGGHFFCVMHRRYWQDGSGTPNQLNFTRFAGAAISRLLPFVDALVAQPPTATVDDADDRALPAQRLQALIQVRGALIRIRDIAVQLPSSAAEVASVHDELLRLLTAKLAKLDEAVWDTMEEVRARVISTTTEDDSNDGSSGVHRMTRSVLSYIDLLETDYGLLHRIVYQASKLRKCAPPGIGNNIGTLASLKLEMVSCLEEKLNEESRSFPNESLRYLFLLNNLHFVKQQFRPMSDMKFHMPVLDSKIDDYMQRYLQVSWAPVLSCFHSPAPLCLGRYSPLPKFESEFHKAHSTQKLWKVPDPELRRRLRKAVIDKLTPSLTEYLQDDSLVTSQGIITLTPQELEEMLQELFEG</sequence>
<evidence type="ECO:0000259" key="4">
    <source>
        <dbReference type="Pfam" id="PF03081"/>
    </source>
</evidence>
<dbReference type="InterPro" id="IPR046364">
    <property type="entry name" value="Exo70_C"/>
</dbReference>
<dbReference type="GO" id="GO:0015031">
    <property type="term" value="P:protein transport"/>
    <property type="evidence" value="ECO:0007669"/>
    <property type="project" value="UniProtKB-KW"/>
</dbReference>
<keyword evidence="2 3" id="KW-0813">Transport</keyword>
<protein>
    <recommendedName>
        <fullName evidence="3">Exocyst subunit Exo70 family protein</fullName>
    </recommendedName>
</protein>
<dbReference type="Gramene" id="Dexi4A01G0024070.1">
    <property type="protein sequence ID" value="Dexi4A01G0024070.1:cds"/>
    <property type="gene ID" value="Dexi4A01G0024070"/>
</dbReference>
<dbReference type="SUPFAM" id="SSF74788">
    <property type="entry name" value="Cullin repeat-like"/>
    <property type="match status" value="1"/>
</dbReference>
<dbReference type="GO" id="GO:0005546">
    <property type="term" value="F:phosphatidylinositol-4,5-bisphosphate binding"/>
    <property type="evidence" value="ECO:0007669"/>
    <property type="project" value="InterPro"/>
</dbReference>
<gene>
    <name evidence="5" type="ORF">HU200_049208</name>
</gene>
<accession>A0A835AWK7</accession>
<keyword evidence="6" id="KW-1185">Reference proteome</keyword>
<feature type="domain" description="Exocyst complex subunit Exo70 C-terminal" evidence="4">
    <location>
        <begin position="152"/>
        <end position="404"/>
    </location>
</feature>
<dbReference type="Gene3D" id="1.20.1280.170">
    <property type="entry name" value="Exocyst complex component Exo70"/>
    <property type="match status" value="1"/>
</dbReference>
<evidence type="ECO:0000256" key="2">
    <source>
        <dbReference type="ARBA" id="ARBA00022448"/>
    </source>
</evidence>
<evidence type="ECO:0000256" key="3">
    <source>
        <dbReference type="RuleBase" id="RU365026"/>
    </source>
</evidence>
<dbReference type="GO" id="GO:0006887">
    <property type="term" value="P:exocytosis"/>
    <property type="evidence" value="ECO:0007669"/>
    <property type="project" value="UniProtKB-KW"/>
</dbReference>
<dbReference type="PANTHER" id="PTHR12542:SF170">
    <property type="entry name" value="EXOCYST SUBUNIT EXO70 FAMILY PROTEIN"/>
    <property type="match status" value="1"/>
</dbReference>
<dbReference type="Proteomes" id="UP000636709">
    <property type="component" value="Unassembled WGS sequence"/>
</dbReference>
<dbReference type="GO" id="GO:0000145">
    <property type="term" value="C:exocyst"/>
    <property type="evidence" value="ECO:0007669"/>
    <property type="project" value="InterPro"/>
</dbReference>
<dbReference type="InterPro" id="IPR004140">
    <property type="entry name" value="Exo70"/>
</dbReference>
<dbReference type="InterPro" id="IPR016159">
    <property type="entry name" value="Cullin_repeat-like_dom_sf"/>
</dbReference>
<dbReference type="Pfam" id="PF03081">
    <property type="entry name" value="Exo70_C"/>
    <property type="match status" value="1"/>
</dbReference>
<proteinExistence type="inferred from homology"/>
<dbReference type="AlphaFoldDB" id="A0A835AWK7"/>
<comment type="similarity">
    <text evidence="1 3">Belongs to the EXO70 family.</text>
</comment>
<dbReference type="EMBL" id="JACEFO010002216">
    <property type="protein sequence ID" value="KAF8672870.1"/>
    <property type="molecule type" value="Genomic_DNA"/>
</dbReference>
<reference evidence="5" key="1">
    <citation type="submission" date="2020-07" db="EMBL/GenBank/DDBJ databases">
        <title>Genome sequence and genetic diversity analysis of an under-domesticated orphan crop, white fonio (Digitaria exilis).</title>
        <authorList>
            <person name="Bennetzen J.L."/>
            <person name="Chen S."/>
            <person name="Ma X."/>
            <person name="Wang X."/>
            <person name="Yssel A.E.J."/>
            <person name="Chaluvadi S.R."/>
            <person name="Johnson M."/>
            <person name="Gangashetty P."/>
            <person name="Hamidou F."/>
            <person name="Sanogo M.D."/>
            <person name="Zwaenepoel A."/>
            <person name="Wallace J."/>
            <person name="Van De Peer Y."/>
            <person name="Van Deynze A."/>
        </authorList>
    </citation>
    <scope>NUCLEOTIDE SEQUENCE</scope>
    <source>
        <tissue evidence="5">Leaves</tissue>
    </source>
</reference>
<evidence type="ECO:0000313" key="5">
    <source>
        <dbReference type="EMBL" id="KAF8672870.1"/>
    </source>
</evidence>
<comment type="caution">
    <text evidence="5">The sequence shown here is derived from an EMBL/GenBank/DDBJ whole genome shotgun (WGS) entry which is preliminary data.</text>
</comment>
<evidence type="ECO:0000256" key="1">
    <source>
        <dbReference type="ARBA" id="ARBA00006756"/>
    </source>
</evidence>
<keyword evidence="3" id="KW-0653">Protein transport</keyword>
<dbReference type="PANTHER" id="PTHR12542">
    <property type="entry name" value="EXOCYST COMPLEX PROTEIN EXO70"/>
    <property type="match status" value="1"/>
</dbReference>
<evidence type="ECO:0000313" key="6">
    <source>
        <dbReference type="Proteomes" id="UP000636709"/>
    </source>
</evidence>
<name>A0A835AWK7_9POAL</name>